<gene>
    <name evidence="1" type="ORF">J5227_21505</name>
</gene>
<sequence length="211" mass="25059">MKKLFVKVPSSVIRNEKFYISNQEFSLYANLCYKHFRNGNKDEMVLDHKKLMNELKINDTRTLKKRFNALHKHGLIDNRIDKLPTKGYLSIFFNSKAKNEGNFCKMNPSIFTYFKNEQIDENGVRLAFYYKSHINLNDKRRIDYCYVSFEVLKNRLKMGNTTIIEANKSLKKAKLLKIVKHKLEDTGGYDENDALIFDKWNNHYHILSPLY</sequence>
<comment type="caution">
    <text evidence="1">The sequence shown here is derived from an EMBL/GenBank/DDBJ whole genome shotgun (WGS) entry which is preliminary data.</text>
</comment>
<organism evidence="1 2">
    <name type="scientific">Bacillus subtilis</name>
    <dbReference type="NCBI Taxonomy" id="1423"/>
    <lineage>
        <taxon>Bacteria</taxon>
        <taxon>Bacillati</taxon>
        <taxon>Bacillota</taxon>
        <taxon>Bacilli</taxon>
        <taxon>Bacillales</taxon>
        <taxon>Bacillaceae</taxon>
        <taxon>Bacillus</taxon>
    </lineage>
</organism>
<dbReference type="AlphaFoldDB" id="A0A8I2BAX9"/>
<accession>A0A8I2BAX9</accession>
<evidence type="ECO:0000313" key="1">
    <source>
        <dbReference type="EMBL" id="MBO3796816.1"/>
    </source>
</evidence>
<dbReference type="RefSeq" id="WP_208556887.1">
    <property type="nucleotide sequence ID" value="NZ_JAGFPW010000034.1"/>
</dbReference>
<reference evidence="1" key="1">
    <citation type="submission" date="2021-03" db="EMBL/GenBank/DDBJ databases">
        <title>Isolation of Bacillus subtilis from fermented food sample.</title>
        <authorList>
            <person name="Lakshmanan V."/>
            <person name="Athira K."/>
            <person name="Rajagopal K."/>
        </authorList>
    </citation>
    <scope>NUCLEOTIDE SEQUENCE</scope>
    <source>
        <strain evidence="1">S1</strain>
    </source>
</reference>
<dbReference type="Proteomes" id="UP000665181">
    <property type="component" value="Unassembled WGS sequence"/>
</dbReference>
<dbReference type="EMBL" id="JAGFPW010000034">
    <property type="protein sequence ID" value="MBO3796816.1"/>
    <property type="molecule type" value="Genomic_DNA"/>
</dbReference>
<proteinExistence type="predicted"/>
<protein>
    <submittedName>
        <fullName evidence="1">Uncharacterized protein</fullName>
    </submittedName>
</protein>
<evidence type="ECO:0000313" key="2">
    <source>
        <dbReference type="Proteomes" id="UP000665181"/>
    </source>
</evidence>
<name>A0A8I2BAX9_BACIU</name>